<evidence type="ECO:0000256" key="5">
    <source>
        <dbReference type="ARBA" id="ARBA00016138"/>
    </source>
</evidence>
<comment type="subunit">
    <text evidence="3">Heterodimer of an alpha and a beta chain.</text>
</comment>
<dbReference type="SMART" id="SM00861">
    <property type="entry name" value="Transket_pyr"/>
    <property type="match status" value="1"/>
</dbReference>
<dbReference type="SUPFAM" id="SSF52922">
    <property type="entry name" value="TK C-terminal domain-like"/>
    <property type="match status" value="1"/>
</dbReference>
<evidence type="ECO:0000256" key="4">
    <source>
        <dbReference type="ARBA" id="ARBA00012281"/>
    </source>
</evidence>
<dbReference type="Pfam" id="PF02780">
    <property type="entry name" value="Transketolase_C"/>
    <property type="match status" value="1"/>
</dbReference>
<reference evidence="13 14" key="1">
    <citation type="submission" date="2023-07" db="EMBL/GenBank/DDBJ databases">
        <title>Genomic Encyclopedia of Type Strains, Phase IV (KMG-IV): sequencing the most valuable type-strain genomes for metagenomic binning, comparative biology and taxonomic classification.</title>
        <authorList>
            <person name="Goeker M."/>
        </authorList>
    </citation>
    <scope>NUCLEOTIDE SEQUENCE [LARGE SCALE GENOMIC DNA]</scope>
    <source>
        <strain evidence="13 14">DSM 100301</strain>
    </source>
</reference>
<dbReference type="PANTHER" id="PTHR11624:SF96">
    <property type="entry name" value="PYRUVATE DEHYDROGENASE E1 COMPONENT SUBUNIT BETA, MITOCHONDRIAL"/>
    <property type="match status" value="1"/>
</dbReference>
<dbReference type="CDD" id="cd06849">
    <property type="entry name" value="lipoyl_domain"/>
    <property type="match status" value="1"/>
</dbReference>
<comment type="caution">
    <text evidence="13">The sequence shown here is derived from an EMBL/GenBank/DDBJ whole genome shotgun (WGS) entry which is preliminary data.</text>
</comment>
<dbReference type="GO" id="GO:0016740">
    <property type="term" value="F:transferase activity"/>
    <property type="evidence" value="ECO:0007669"/>
    <property type="project" value="UniProtKB-KW"/>
</dbReference>
<dbReference type="InterPro" id="IPR003016">
    <property type="entry name" value="2-oxoA_DH_lipoyl-BS"/>
</dbReference>
<feature type="compositionally biased region" description="Low complexity" evidence="11">
    <location>
        <begin position="89"/>
        <end position="105"/>
    </location>
</feature>
<keyword evidence="7 10" id="KW-0560">Oxidoreductase</keyword>
<comment type="cofactor">
    <cofactor evidence="1">
        <name>(R)-lipoate</name>
        <dbReference type="ChEBI" id="CHEBI:83088"/>
    </cofactor>
</comment>
<dbReference type="Proteomes" id="UP001235269">
    <property type="component" value="Unassembled WGS sequence"/>
</dbReference>
<feature type="domain" description="Lipoyl-binding" evidence="12">
    <location>
        <begin position="2"/>
        <end position="78"/>
    </location>
</feature>
<keyword evidence="6" id="KW-0450">Lipoyl</keyword>
<dbReference type="RefSeq" id="WP_307155962.1">
    <property type="nucleotide sequence ID" value="NZ_JAUSWH010000001.1"/>
</dbReference>
<evidence type="ECO:0000256" key="10">
    <source>
        <dbReference type="RuleBase" id="RU364074"/>
    </source>
</evidence>
<dbReference type="Pfam" id="PF00364">
    <property type="entry name" value="Biotin_lipoyl"/>
    <property type="match status" value="1"/>
</dbReference>
<comment type="function">
    <text evidence="10">The pyruvate dehydrogenase complex catalyzes the overall conversion of pyruvate to acetyl-CoA and CO2.</text>
</comment>
<dbReference type="Gene3D" id="3.40.50.920">
    <property type="match status" value="1"/>
</dbReference>
<keyword evidence="8 10" id="KW-0786">Thiamine pyrophosphate</keyword>
<dbReference type="NCBIfam" id="NF006667">
    <property type="entry name" value="PRK09212.1"/>
    <property type="match status" value="1"/>
</dbReference>
<evidence type="ECO:0000256" key="11">
    <source>
        <dbReference type="SAM" id="MobiDB-lite"/>
    </source>
</evidence>
<sequence length="470" mass="49948">MPVDILMPALSPTMEEGTLSKWLKKEGDSVKSGDVIAEIETDKATMEVEAVDEGVIGKLLIEAGTANVKVNTVIAVLLQDGESADAIAAPKAADADTPAATSDAAGGKARQSVDEPSSKSDNTTLPAAPKVEVAADPAIPAGTEMVTMTVREALREAMAEEMRANPDVFIMGEEVAEYQGAYKITQGLLQEFGPNRVVDTPITEHGFAGIAVGAAMTGLRPIVEFMTFNFAMQAIDQIINSAAKTLYMSGGQMGAPMVFRGPNGAAARVAAQHSQDYGAWYSHIPGLKVIQPYTAADAKGLLKAAIRDPNPVIFLENEILYGHSFEVPKMDDFVLPIGKARIHKAGKDVTMVSWGIGMTYAVKAVEELTAAGIDVELIDLRTLRPMDLPTVIESVKKTGRLVTVEEGFPQSSVGDFIANTIQREAFDYLDAPVITIAGKDVPMPYAANLEKLALPNVGEVVQAVKAVCYK</sequence>
<dbReference type="GO" id="GO:0004739">
    <property type="term" value="F:pyruvate dehydrogenase (acetyl-transferring) activity"/>
    <property type="evidence" value="ECO:0007669"/>
    <property type="project" value="UniProtKB-EC"/>
</dbReference>
<dbReference type="InterPro" id="IPR027110">
    <property type="entry name" value="PDHB_mito-type"/>
</dbReference>
<dbReference type="Gene3D" id="2.40.50.100">
    <property type="match status" value="1"/>
</dbReference>
<comment type="catalytic activity">
    <reaction evidence="10">
        <text>N(6)-[(R)-lipoyl]-L-lysyl-[protein] + pyruvate + H(+) = N(6)-[(R)-S(8)-acetyldihydrolipoyl]-L-lysyl-[protein] + CO2</text>
        <dbReference type="Rhea" id="RHEA:19189"/>
        <dbReference type="Rhea" id="RHEA-COMP:10474"/>
        <dbReference type="Rhea" id="RHEA-COMP:10478"/>
        <dbReference type="ChEBI" id="CHEBI:15361"/>
        <dbReference type="ChEBI" id="CHEBI:15378"/>
        <dbReference type="ChEBI" id="CHEBI:16526"/>
        <dbReference type="ChEBI" id="CHEBI:83099"/>
        <dbReference type="ChEBI" id="CHEBI:83111"/>
        <dbReference type="EC" id="1.2.4.1"/>
    </reaction>
</comment>
<dbReference type="SUPFAM" id="SSF52518">
    <property type="entry name" value="Thiamin diphosphate-binding fold (THDP-binding)"/>
    <property type="match status" value="1"/>
</dbReference>
<dbReference type="NCBIfam" id="NF008854">
    <property type="entry name" value="PRK11892.1"/>
    <property type="match status" value="1"/>
</dbReference>
<dbReference type="SUPFAM" id="SSF51230">
    <property type="entry name" value="Single hybrid motif"/>
    <property type="match status" value="1"/>
</dbReference>
<accession>A0ABU0I666</accession>
<evidence type="ECO:0000256" key="6">
    <source>
        <dbReference type="ARBA" id="ARBA00022823"/>
    </source>
</evidence>
<comment type="cofactor">
    <cofactor evidence="2 10">
        <name>thiamine diphosphate</name>
        <dbReference type="ChEBI" id="CHEBI:58937"/>
    </cofactor>
</comment>
<dbReference type="CDD" id="cd07036">
    <property type="entry name" value="TPP_PYR_E1-PDHc-beta_like"/>
    <property type="match status" value="1"/>
</dbReference>
<dbReference type="EC" id="1.2.4.1" evidence="4 10"/>
<dbReference type="InterPro" id="IPR009014">
    <property type="entry name" value="Transketo_C/PFOR_II"/>
</dbReference>
<dbReference type="PROSITE" id="PS50968">
    <property type="entry name" value="BIOTINYL_LIPOYL"/>
    <property type="match status" value="1"/>
</dbReference>
<dbReference type="PROSITE" id="PS00189">
    <property type="entry name" value="LIPOYL"/>
    <property type="match status" value="1"/>
</dbReference>
<organism evidence="13 14">
    <name type="scientific">Rhizobium paknamense</name>
    <dbReference type="NCBI Taxonomy" id="1206817"/>
    <lineage>
        <taxon>Bacteria</taxon>
        <taxon>Pseudomonadati</taxon>
        <taxon>Pseudomonadota</taxon>
        <taxon>Alphaproteobacteria</taxon>
        <taxon>Hyphomicrobiales</taxon>
        <taxon>Rhizobiaceae</taxon>
        <taxon>Rhizobium/Agrobacterium group</taxon>
        <taxon>Rhizobium</taxon>
    </lineage>
</organism>
<evidence type="ECO:0000313" key="14">
    <source>
        <dbReference type="Proteomes" id="UP001235269"/>
    </source>
</evidence>
<proteinExistence type="predicted"/>
<evidence type="ECO:0000256" key="2">
    <source>
        <dbReference type="ARBA" id="ARBA00001964"/>
    </source>
</evidence>
<feature type="region of interest" description="Disordered" evidence="11">
    <location>
        <begin position="89"/>
        <end position="134"/>
    </location>
</feature>
<keyword evidence="13" id="KW-0808">Transferase</keyword>
<dbReference type="InterPro" id="IPR005475">
    <property type="entry name" value="Transketolase-like_Pyr-bd"/>
</dbReference>
<evidence type="ECO:0000256" key="7">
    <source>
        <dbReference type="ARBA" id="ARBA00023002"/>
    </source>
</evidence>
<dbReference type="InterPro" id="IPR000089">
    <property type="entry name" value="Biotin_lipoyl"/>
</dbReference>
<dbReference type="InterPro" id="IPR029061">
    <property type="entry name" value="THDP-binding"/>
</dbReference>
<evidence type="ECO:0000256" key="8">
    <source>
        <dbReference type="ARBA" id="ARBA00023052"/>
    </source>
</evidence>
<evidence type="ECO:0000256" key="9">
    <source>
        <dbReference type="ARBA" id="ARBA00023317"/>
    </source>
</evidence>
<keyword evidence="14" id="KW-1185">Reference proteome</keyword>
<dbReference type="PANTHER" id="PTHR11624">
    <property type="entry name" value="DEHYDROGENASE RELATED"/>
    <property type="match status" value="1"/>
</dbReference>
<dbReference type="InterPro" id="IPR033248">
    <property type="entry name" value="Transketolase_C"/>
</dbReference>
<keyword evidence="9 10" id="KW-0670">Pyruvate</keyword>
<dbReference type="Gene3D" id="3.40.50.970">
    <property type="match status" value="1"/>
</dbReference>
<name>A0ABU0I666_9HYPH</name>
<dbReference type="Pfam" id="PF02779">
    <property type="entry name" value="Transket_pyr"/>
    <property type="match status" value="1"/>
</dbReference>
<evidence type="ECO:0000256" key="1">
    <source>
        <dbReference type="ARBA" id="ARBA00001938"/>
    </source>
</evidence>
<gene>
    <name evidence="13" type="ORF">QO005_000038</name>
</gene>
<dbReference type="InterPro" id="IPR011053">
    <property type="entry name" value="Single_hybrid_motif"/>
</dbReference>
<evidence type="ECO:0000313" key="13">
    <source>
        <dbReference type="EMBL" id="MDQ0453723.1"/>
    </source>
</evidence>
<protein>
    <recommendedName>
        <fullName evidence="5 10">Pyruvate dehydrogenase E1 component subunit beta</fullName>
        <ecNumber evidence="4 10">1.2.4.1</ecNumber>
    </recommendedName>
</protein>
<evidence type="ECO:0000259" key="12">
    <source>
        <dbReference type="PROSITE" id="PS50968"/>
    </source>
</evidence>
<dbReference type="EMBL" id="JAUSWH010000001">
    <property type="protein sequence ID" value="MDQ0453723.1"/>
    <property type="molecule type" value="Genomic_DNA"/>
</dbReference>
<evidence type="ECO:0000256" key="3">
    <source>
        <dbReference type="ARBA" id="ARBA00011870"/>
    </source>
</evidence>